<organism evidence="2 3">
    <name type="scientific">Heterorhabditis bacteriophora</name>
    <name type="common">Entomopathogenic nematode worm</name>
    <dbReference type="NCBI Taxonomy" id="37862"/>
    <lineage>
        <taxon>Eukaryota</taxon>
        <taxon>Metazoa</taxon>
        <taxon>Ecdysozoa</taxon>
        <taxon>Nematoda</taxon>
        <taxon>Chromadorea</taxon>
        <taxon>Rhabditida</taxon>
        <taxon>Rhabditina</taxon>
        <taxon>Rhabditomorpha</taxon>
        <taxon>Strongyloidea</taxon>
        <taxon>Heterorhabditidae</taxon>
        <taxon>Heterorhabditis</taxon>
    </lineage>
</organism>
<accession>A0A1I7WDS3</accession>
<name>A0A1I7WDS3_HETBA</name>
<dbReference type="Proteomes" id="UP000095283">
    <property type="component" value="Unplaced"/>
</dbReference>
<sequence>MDVKSFIYVILIEYKWRRIIELNNIVCTKLRSTFMIYKLYGEFILFFILILYLSTNYQFGDFFSILRGSVEAVKRLFLKLFQFLDVITPAPVAAEYVKKNLLRPHILVYPGHIIRNN</sequence>
<keyword evidence="1" id="KW-0472">Membrane</keyword>
<protein>
    <submittedName>
        <fullName evidence="3">Uncharacterized protein</fullName>
    </submittedName>
</protein>
<dbReference type="AlphaFoldDB" id="A0A1I7WDS3"/>
<evidence type="ECO:0000313" key="3">
    <source>
        <dbReference type="WBParaSite" id="Hba_03083"/>
    </source>
</evidence>
<proteinExistence type="predicted"/>
<keyword evidence="1" id="KW-1133">Transmembrane helix</keyword>
<evidence type="ECO:0000313" key="2">
    <source>
        <dbReference type="Proteomes" id="UP000095283"/>
    </source>
</evidence>
<feature type="transmembrane region" description="Helical" evidence="1">
    <location>
        <begin position="39"/>
        <end position="57"/>
    </location>
</feature>
<reference evidence="3" key="1">
    <citation type="submission" date="2016-11" db="UniProtKB">
        <authorList>
            <consortium name="WormBaseParasite"/>
        </authorList>
    </citation>
    <scope>IDENTIFICATION</scope>
</reference>
<evidence type="ECO:0000256" key="1">
    <source>
        <dbReference type="SAM" id="Phobius"/>
    </source>
</evidence>
<keyword evidence="1" id="KW-0812">Transmembrane</keyword>
<keyword evidence="2" id="KW-1185">Reference proteome</keyword>
<dbReference type="WBParaSite" id="Hba_03083">
    <property type="protein sequence ID" value="Hba_03083"/>
    <property type="gene ID" value="Hba_03083"/>
</dbReference>